<dbReference type="GO" id="GO:0004864">
    <property type="term" value="F:protein phosphatase inhibitor activity"/>
    <property type="evidence" value="ECO:0007669"/>
    <property type="project" value="TreeGrafter"/>
</dbReference>
<dbReference type="PANTHER" id="PTHR31213">
    <property type="entry name" value="OS08G0374000 PROTEIN-RELATED"/>
    <property type="match status" value="1"/>
</dbReference>
<organism evidence="1 2">
    <name type="scientific">Thalictrum thalictroides</name>
    <name type="common">Rue-anemone</name>
    <name type="synonym">Anemone thalictroides</name>
    <dbReference type="NCBI Taxonomy" id="46969"/>
    <lineage>
        <taxon>Eukaryota</taxon>
        <taxon>Viridiplantae</taxon>
        <taxon>Streptophyta</taxon>
        <taxon>Embryophyta</taxon>
        <taxon>Tracheophyta</taxon>
        <taxon>Spermatophyta</taxon>
        <taxon>Magnoliopsida</taxon>
        <taxon>Ranunculales</taxon>
        <taxon>Ranunculaceae</taxon>
        <taxon>Thalictroideae</taxon>
        <taxon>Thalictrum</taxon>
    </lineage>
</organism>
<dbReference type="InterPro" id="IPR023393">
    <property type="entry name" value="START-like_dom_sf"/>
</dbReference>
<dbReference type="SUPFAM" id="SSF55961">
    <property type="entry name" value="Bet v1-like"/>
    <property type="match status" value="1"/>
</dbReference>
<dbReference type="GO" id="GO:0005737">
    <property type="term" value="C:cytoplasm"/>
    <property type="evidence" value="ECO:0007669"/>
    <property type="project" value="TreeGrafter"/>
</dbReference>
<protein>
    <submittedName>
        <fullName evidence="1">S-norcoclaurine synthase 2-like</fullName>
    </submittedName>
</protein>
<dbReference type="GO" id="GO:0038023">
    <property type="term" value="F:signaling receptor activity"/>
    <property type="evidence" value="ECO:0007669"/>
    <property type="project" value="TreeGrafter"/>
</dbReference>
<dbReference type="PANTHER" id="PTHR31213:SF19">
    <property type="entry name" value="BET V I_MAJOR LATEX PROTEIN DOMAIN-CONTAINING PROTEIN"/>
    <property type="match status" value="1"/>
</dbReference>
<dbReference type="Gene3D" id="3.30.530.20">
    <property type="match status" value="1"/>
</dbReference>
<name>A0A7J6XD33_THATH</name>
<evidence type="ECO:0000313" key="2">
    <source>
        <dbReference type="Proteomes" id="UP000554482"/>
    </source>
</evidence>
<comment type="caution">
    <text evidence="1">The sequence shown here is derived from an EMBL/GenBank/DDBJ whole genome shotgun (WGS) entry which is preliminary data.</text>
</comment>
<sequence length="187" mass="20861">MAFGNHCSSHHLRCEAHQAQLHANVWSELEVPDISAEDVWAVYSSPDLPKLIVKLMPSYFKRIDYILGDGHVGTILNITLQPTNSGSPLTWQEQFIEINHSTSTKVVRTINGGFLNMGFTLYEDIFQINRTGSKSCVIRSTVNFIILPGSESGASFVTADWSFAYAIVDYIRANRANNYLASKTDSQ</sequence>
<dbReference type="GO" id="GO:0010427">
    <property type="term" value="F:abscisic acid binding"/>
    <property type="evidence" value="ECO:0007669"/>
    <property type="project" value="TreeGrafter"/>
</dbReference>
<reference evidence="1 2" key="1">
    <citation type="submission" date="2020-06" db="EMBL/GenBank/DDBJ databases">
        <title>Transcriptomic and genomic resources for Thalictrum thalictroides and T. hernandezii: Facilitating candidate gene discovery in an emerging model plant lineage.</title>
        <authorList>
            <person name="Arias T."/>
            <person name="Riano-Pachon D.M."/>
            <person name="Di Stilio V.S."/>
        </authorList>
    </citation>
    <scope>NUCLEOTIDE SEQUENCE [LARGE SCALE GENOMIC DNA]</scope>
    <source>
        <strain evidence="2">cv. WT478/WT964</strain>
        <tissue evidence="1">Leaves</tissue>
    </source>
</reference>
<dbReference type="OrthoDB" id="1879545at2759"/>
<accession>A0A7J6XD33</accession>
<keyword evidence="2" id="KW-1185">Reference proteome</keyword>
<dbReference type="GO" id="GO:0005634">
    <property type="term" value="C:nucleus"/>
    <property type="evidence" value="ECO:0007669"/>
    <property type="project" value="TreeGrafter"/>
</dbReference>
<dbReference type="EMBL" id="JABWDY010001055">
    <property type="protein sequence ID" value="KAF5207716.1"/>
    <property type="molecule type" value="Genomic_DNA"/>
</dbReference>
<proteinExistence type="predicted"/>
<gene>
    <name evidence="1" type="ORF">FRX31_002697</name>
</gene>
<dbReference type="GO" id="GO:0009738">
    <property type="term" value="P:abscisic acid-activated signaling pathway"/>
    <property type="evidence" value="ECO:0007669"/>
    <property type="project" value="TreeGrafter"/>
</dbReference>
<dbReference type="Proteomes" id="UP000554482">
    <property type="component" value="Unassembled WGS sequence"/>
</dbReference>
<dbReference type="AlphaFoldDB" id="A0A7J6XD33"/>
<evidence type="ECO:0000313" key="1">
    <source>
        <dbReference type="EMBL" id="KAF5207716.1"/>
    </source>
</evidence>
<dbReference type="InterPro" id="IPR050279">
    <property type="entry name" value="Plant_def-hormone_signal"/>
</dbReference>